<dbReference type="Gene3D" id="3.30.710.10">
    <property type="entry name" value="Potassium Channel Kv1.1, Chain A"/>
    <property type="match status" value="1"/>
</dbReference>
<reference evidence="2 3" key="1">
    <citation type="submission" date="2018-02" db="EMBL/GenBank/DDBJ databases">
        <title>The genomes of Aspergillus section Nigri reveals drivers in fungal speciation.</title>
        <authorList>
            <consortium name="DOE Joint Genome Institute"/>
            <person name="Vesth T.C."/>
            <person name="Nybo J."/>
            <person name="Theobald S."/>
            <person name="Brandl J."/>
            <person name="Frisvad J.C."/>
            <person name="Nielsen K.F."/>
            <person name="Lyhne E.K."/>
            <person name="Kogle M.E."/>
            <person name="Kuo A."/>
            <person name="Riley R."/>
            <person name="Clum A."/>
            <person name="Nolan M."/>
            <person name="Lipzen A."/>
            <person name="Salamov A."/>
            <person name="Henrissat B."/>
            <person name="Wiebenga A."/>
            <person name="De vries R.P."/>
            <person name="Grigoriev I.V."/>
            <person name="Mortensen U.H."/>
            <person name="Andersen M.R."/>
            <person name="Baker S.E."/>
        </authorList>
    </citation>
    <scope>NUCLEOTIDE SEQUENCE [LARGE SCALE GENOMIC DNA]</scope>
    <source>
        <strain evidence="2 3">CBS 121593</strain>
    </source>
</reference>
<protein>
    <recommendedName>
        <fullName evidence="1">BTB domain-containing protein</fullName>
    </recommendedName>
</protein>
<gene>
    <name evidence="2" type="ORF">BO80DRAFT_489049</name>
</gene>
<organism evidence="2 3">
    <name type="scientific">Aspergillus ibericus CBS 121593</name>
    <dbReference type="NCBI Taxonomy" id="1448316"/>
    <lineage>
        <taxon>Eukaryota</taxon>
        <taxon>Fungi</taxon>
        <taxon>Dikarya</taxon>
        <taxon>Ascomycota</taxon>
        <taxon>Pezizomycotina</taxon>
        <taxon>Eurotiomycetes</taxon>
        <taxon>Eurotiomycetidae</taxon>
        <taxon>Eurotiales</taxon>
        <taxon>Aspergillaceae</taxon>
        <taxon>Aspergillus</taxon>
        <taxon>Aspergillus subgen. Circumdati</taxon>
    </lineage>
</organism>
<feature type="domain" description="BTB" evidence="1">
    <location>
        <begin position="40"/>
        <end position="103"/>
    </location>
</feature>
<evidence type="ECO:0000313" key="2">
    <source>
        <dbReference type="EMBL" id="RAK94941.1"/>
    </source>
</evidence>
<dbReference type="PANTHER" id="PTHR47843:SF5">
    <property type="entry name" value="BTB_POZ DOMAIN PROTEIN"/>
    <property type="match status" value="1"/>
</dbReference>
<dbReference type="RefSeq" id="XP_025569269.1">
    <property type="nucleotide sequence ID" value="XM_025723590.1"/>
</dbReference>
<dbReference type="AlphaFoldDB" id="A0A395GHP8"/>
<dbReference type="Proteomes" id="UP000249402">
    <property type="component" value="Unassembled WGS sequence"/>
</dbReference>
<dbReference type="OrthoDB" id="6359816at2759"/>
<dbReference type="Pfam" id="PF00651">
    <property type="entry name" value="BTB"/>
    <property type="match status" value="1"/>
</dbReference>
<evidence type="ECO:0000313" key="3">
    <source>
        <dbReference type="Proteomes" id="UP000249402"/>
    </source>
</evidence>
<dbReference type="PROSITE" id="PS50097">
    <property type="entry name" value="BTB"/>
    <property type="match status" value="1"/>
</dbReference>
<name>A0A395GHP8_9EURO</name>
<dbReference type="SUPFAM" id="SSF54695">
    <property type="entry name" value="POZ domain"/>
    <property type="match status" value="1"/>
</dbReference>
<sequence length="412" mass="46268">MKKGGKKKRKSAVPTSADTAVVLTEPVSANEQIIRKMKDLVLRLDTIFPAHRNILCPQSEYFEIACSSHFKESNGEIIIEDCNPMLIKKTLEFLYTGDYTYDGSPDTQALLNLENSSECPPETWAEKDYEVNADTEQYPNPFRKTNTTNFQSCQAFFHAQMYAQGDYFQINELKKKAKDYFTKSFLEHPNQDSFSSSVVEVYSSTGEHDRGLRDLVVQLTTDNLKILRNGDNPILCDGLLESVPKFMLEVCLSTLDKCAKYQRQHEIMQGFKYQREKHKARGVAAAFVLDSTEDTSSARLCYFLLANAVAQFITAALTSWFSSGPSLGGLVGRILISYETALRRFADWPPHLTKWVTAYIPQCPHYSSVSTAAVRRQSPCGASTVSFAGKRGRVDYAGMDGPFTKEGEMGEK</sequence>
<dbReference type="InterPro" id="IPR011333">
    <property type="entry name" value="SKP1/BTB/POZ_sf"/>
</dbReference>
<dbReference type="EMBL" id="KZ824510">
    <property type="protein sequence ID" value="RAK94941.1"/>
    <property type="molecule type" value="Genomic_DNA"/>
</dbReference>
<accession>A0A395GHP8</accession>
<proteinExistence type="predicted"/>
<dbReference type="VEuPathDB" id="FungiDB:BO80DRAFT_489049"/>
<dbReference type="GeneID" id="37228455"/>
<dbReference type="PANTHER" id="PTHR47843">
    <property type="entry name" value="BTB DOMAIN-CONTAINING PROTEIN-RELATED"/>
    <property type="match status" value="1"/>
</dbReference>
<dbReference type="CDD" id="cd18186">
    <property type="entry name" value="BTB_POZ_ZBTB_KLHL-like"/>
    <property type="match status" value="1"/>
</dbReference>
<keyword evidence="3" id="KW-1185">Reference proteome</keyword>
<dbReference type="InterPro" id="IPR000210">
    <property type="entry name" value="BTB/POZ_dom"/>
</dbReference>
<evidence type="ECO:0000259" key="1">
    <source>
        <dbReference type="PROSITE" id="PS50097"/>
    </source>
</evidence>